<name>A0A4Q0Y1R8_9BACT</name>
<dbReference type="OrthoDB" id="9805416at2"/>
<comment type="caution">
    <text evidence="7">The sequence shown here is derived from an EMBL/GenBank/DDBJ whole genome shotgun (WGS) entry which is preliminary data.</text>
</comment>
<organism evidence="7 8">
    <name type="scientific">Halarcobacter anaerophilus</name>
    <dbReference type="NCBI Taxonomy" id="877500"/>
    <lineage>
        <taxon>Bacteria</taxon>
        <taxon>Pseudomonadati</taxon>
        <taxon>Campylobacterota</taxon>
        <taxon>Epsilonproteobacteria</taxon>
        <taxon>Campylobacterales</taxon>
        <taxon>Arcobacteraceae</taxon>
        <taxon>Halarcobacter</taxon>
    </lineage>
</organism>
<gene>
    <name evidence="7" type="ORF">CRV06_03545</name>
</gene>
<dbReference type="PROSITE" id="PS00670">
    <property type="entry name" value="D_2_HYDROXYACID_DH_2"/>
    <property type="match status" value="1"/>
</dbReference>
<evidence type="ECO:0000256" key="2">
    <source>
        <dbReference type="ARBA" id="ARBA00023002"/>
    </source>
</evidence>
<evidence type="ECO:0000259" key="6">
    <source>
        <dbReference type="Pfam" id="PF02826"/>
    </source>
</evidence>
<dbReference type="Gene3D" id="3.40.50.720">
    <property type="entry name" value="NAD(P)-binding Rossmann-like Domain"/>
    <property type="match status" value="2"/>
</dbReference>
<proteinExistence type="inferred from homology"/>
<comment type="similarity">
    <text evidence="1 4">Belongs to the D-isomer specific 2-hydroxyacid dehydrogenase family.</text>
</comment>
<reference evidence="7 8" key="1">
    <citation type="submission" date="2017-10" db="EMBL/GenBank/DDBJ databases">
        <title>Genomics of the genus Arcobacter.</title>
        <authorList>
            <person name="Perez-Cataluna A."/>
            <person name="Figueras M.J."/>
        </authorList>
    </citation>
    <scope>NUCLEOTIDE SEQUENCE [LARGE SCALE GENOMIC DNA]</scope>
    <source>
        <strain evidence="7 8">DSM 24636</strain>
    </source>
</reference>
<dbReference type="Pfam" id="PF00389">
    <property type="entry name" value="2-Hacid_dh"/>
    <property type="match status" value="1"/>
</dbReference>
<dbReference type="GO" id="GO:0050578">
    <property type="term" value="F:(2R)-2-hydroxyacid dehydrogenase (NADP+) activity"/>
    <property type="evidence" value="ECO:0007669"/>
    <property type="project" value="UniProtKB-EC"/>
</dbReference>
<evidence type="ECO:0000256" key="4">
    <source>
        <dbReference type="RuleBase" id="RU003719"/>
    </source>
</evidence>
<dbReference type="PROSITE" id="PS00671">
    <property type="entry name" value="D_2_HYDROXYACID_DH_3"/>
    <property type="match status" value="1"/>
</dbReference>
<keyword evidence="3" id="KW-0520">NAD</keyword>
<dbReference type="Pfam" id="PF02826">
    <property type="entry name" value="2-Hacid_dh_C"/>
    <property type="match status" value="1"/>
</dbReference>
<dbReference type="AlphaFoldDB" id="A0A4Q0Y1R8"/>
<evidence type="ECO:0000259" key="5">
    <source>
        <dbReference type="Pfam" id="PF00389"/>
    </source>
</evidence>
<keyword evidence="8" id="KW-1185">Reference proteome</keyword>
<accession>A0A4Q0Y1R8</accession>
<dbReference type="NCBIfam" id="NF006263">
    <property type="entry name" value="PRK08410.1"/>
    <property type="match status" value="1"/>
</dbReference>
<feature type="domain" description="D-isomer specific 2-hydroxyacid dehydrogenase NAD-binding" evidence="6">
    <location>
        <begin position="105"/>
        <end position="286"/>
    </location>
</feature>
<dbReference type="SUPFAM" id="SSF52283">
    <property type="entry name" value="Formate/glycerate dehydrogenase catalytic domain-like"/>
    <property type="match status" value="1"/>
</dbReference>
<dbReference type="PANTHER" id="PTHR43761">
    <property type="entry name" value="D-ISOMER SPECIFIC 2-HYDROXYACID DEHYDROGENASE FAMILY PROTEIN (AFU_ORTHOLOGUE AFUA_1G13630)"/>
    <property type="match status" value="1"/>
</dbReference>
<dbReference type="InterPro" id="IPR029753">
    <property type="entry name" value="D-isomer_DH_CS"/>
</dbReference>
<dbReference type="InterPro" id="IPR036291">
    <property type="entry name" value="NAD(P)-bd_dom_sf"/>
</dbReference>
<evidence type="ECO:0000256" key="1">
    <source>
        <dbReference type="ARBA" id="ARBA00005854"/>
    </source>
</evidence>
<dbReference type="InterPro" id="IPR006139">
    <property type="entry name" value="D-isomer_2_OHA_DH_cat_dom"/>
</dbReference>
<dbReference type="InterPro" id="IPR006140">
    <property type="entry name" value="D-isomer_DH_NAD-bd"/>
</dbReference>
<sequence>MKIVFLDRETLGKDISLEKFKTLGDVTIYEITDENQRLQRVKDADVVITNKVVIDKEIMDNSKIKLICIAATGTNNVDLEYAKLKGIEVKNVAGYSTSSVAQHTISLVLHFVQKLDYYSNYVKNKKWQNSETFTHLDVPFCELENKNWGIIGLGAIGEKVANIAKSFGCNVNYYSTSKKNFNSNFNSISLEELVKTSDIITIHAPLNETTYNLINKTYLNMMKDGAILINVGRGGIINEKDLAEILKTEKSLYCGLDVLEKEPIEESNPLNKVLDNNKLIITPHVAWASVEARRRLIDLVYKNIIDYKF</sequence>
<dbReference type="EC" id="1.1.1.272" evidence="7"/>
<dbReference type="InterPro" id="IPR050418">
    <property type="entry name" value="D-iso_2-hydroxyacid_DH_PdxB"/>
</dbReference>
<protein>
    <submittedName>
        <fullName evidence="7">Hydroxyacid dehydrogenase</fullName>
        <ecNumber evidence="7">1.1.1.272</ecNumber>
    </submittedName>
</protein>
<evidence type="ECO:0000256" key="3">
    <source>
        <dbReference type="ARBA" id="ARBA00023027"/>
    </source>
</evidence>
<dbReference type="SUPFAM" id="SSF51735">
    <property type="entry name" value="NAD(P)-binding Rossmann-fold domains"/>
    <property type="match status" value="1"/>
</dbReference>
<dbReference type="STRING" id="877500.GCA_000935065_02955"/>
<keyword evidence="2 4" id="KW-0560">Oxidoreductase</keyword>
<dbReference type="PANTHER" id="PTHR43761:SF1">
    <property type="entry name" value="D-ISOMER SPECIFIC 2-HYDROXYACID DEHYDROGENASE CATALYTIC DOMAIN-CONTAINING PROTEIN-RELATED"/>
    <property type="match status" value="1"/>
</dbReference>
<feature type="domain" description="D-isomer specific 2-hydroxyacid dehydrogenase catalytic" evidence="5">
    <location>
        <begin position="15"/>
        <end position="307"/>
    </location>
</feature>
<evidence type="ECO:0000313" key="7">
    <source>
        <dbReference type="EMBL" id="RXJ64026.1"/>
    </source>
</evidence>
<dbReference type="Proteomes" id="UP000290191">
    <property type="component" value="Unassembled WGS sequence"/>
</dbReference>
<dbReference type="GO" id="GO:0051287">
    <property type="term" value="F:NAD binding"/>
    <property type="evidence" value="ECO:0007669"/>
    <property type="project" value="InterPro"/>
</dbReference>
<evidence type="ECO:0000313" key="8">
    <source>
        <dbReference type="Proteomes" id="UP000290191"/>
    </source>
</evidence>
<dbReference type="RefSeq" id="WP_129081372.1">
    <property type="nucleotide sequence ID" value="NZ_CP041070.1"/>
</dbReference>
<dbReference type="CDD" id="cd12162">
    <property type="entry name" value="2-Hacid_dh_4"/>
    <property type="match status" value="1"/>
</dbReference>
<dbReference type="EMBL" id="PDKO01000002">
    <property type="protein sequence ID" value="RXJ64026.1"/>
    <property type="molecule type" value="Genomic_DNA"/>
</dbReference>